<proteinExistence type="predicted"/>
<comment type="caution">
    <text evidence="2">The sequence shown here is derived from an EMBL/GenBank/DDBJ whole genome shotgun (WGS) entry which is preliminary data.</text>
</comment>
<feature type="compositionally biased region" description="Polar residues" evidence="1">
    <location>
        <begin position="253"/>
        <end position="283"/>
    </location>
</feature>
<name>A0AAN6IXN9_EXODE</name>
<organism evidence="2 3">
    <name type="scientific">Exophiala dermatitidis</name>
    <name type="common">Black yeast-like fungus</name>
    <name type="synonym">Wangiella dermatitidis</name>
    <dbReference type="NCBI Taxonomy" id="5970"/>
    <lineage>
        <taxon>Eukaryota</taxon>
        <taxon>Fungi</taxon>
        <taxon>Dikarya</taxon>
        <taxon>Ascomycota</taxon>
        <taxon>Pezizomycotina</taxon>
        <taxon>Eurotiomycetes</taxon>
        <taxon>Chaetothyriomycetidae</taxon>
        <taxon>Chaetothyriales</taxon>
        <taxon>Herpotrichiellaceae</taxon>
        <taxon>Exophiala</taxon>
    </lineage>
</organism>
<dbReference type="AlphaFoldDB" id="A0AAN6IXN9"/>
<evidence type="ECO:0000313" key="3">
    <source>
        <dbReference type="Proteomes" id="UP001161757"/>
    </source>
</evidence>
<evidence type="ECO:0000313" key="2">
    <source>
        <dbReference type="EMBL" id="KAJ8993898.1"/>
    </source>
</evidence>
<feature type="region of interest" description="Disordered" evidence="1">
    <location>
        <begin position="74"/>
        <end position="136"/>
    </location>
</feature>
<dbReference type="EMBL" id="JAJGCB010000003">
    <property type="protein sequence ID" value="KAJ8993898.1"/>
    <property type="molecule type" value="Genomic_DNA"/>
</dbReference>
<accession>A0AAN6IXN9</accession>
<feature type="region of interest" description="Disordered" evidence="1">
    <location>
        <begin position="167"/>
        <end position="205"/>
    </location>
</feature>
<evidence type="ECO:0000256" key="1">
    <source>
        <dbReference type="SAM" id="MobiDB-lite"/>
    </source>
</evidence>
<protein>
    <submittedName>
        <fullName evidence="2">Uncharacterized protein</fullName>
    </submittedName>
</protein>
<sequence length="535" mass="58484">MIRLPPSSITLSESDVEFHLRQAEIYHGLLRQGFKKQEIIHYLADHRRALAEAAGGSLEDEMLPAPGTVELACRRSQSPQDTDDMAQRGKVPRKSRHPSSSESEGLPPCRKGRRSTDPAEASEEDDELGVYSPEGRSVSPVSLVPAMQVNKHAPRKSSLLRFATAASREGSPVKAEASESKSVSFASSRPMGRRNRSSGLQEPYNYPRLHDSVIEEMRQISLDSAHAQRGSTSETSDDLPFLRPAPFSATPRICSSQSVPTTCQNSSPNNTDDPARQASSTPSLPGWAHLRSPTPSSGEDIPSSPLFSASPAEELGNFDNPSSSSGLPATPSPVRRAPAYPRTEPRQHRHRYLDGNSFSVYNESLPAATQPQTPADLARGLFITEHDAAYTVPPGRPLPGPATVSVTEGQRWDQDAGEQSPVVRAIGLRERRNRELQRSVRVEGMRLRRLVMREEAVFTQQATETQQGGAIAGGGDNATRARNTPRPRLFQAMMDDIWRDDLDADRVGEENFEGDAENSRGGIMRVVSGNARFEG</sequence>
<feature type="region of interest" description="Disordered" evidence="1">
    <location>
        <begin position="223"/>
        <end position="351"/>
    </location>
</feature>
<gene>
    <name evidence="2" type="ORF">HRR80_002401</name>
</gene>
<feature type="region of interest" description="Disordered" evidence="1">
    <location>
        <begin position="461"/>
        <end position="483"/>
    </location>
</feature>
<reference evidence="2" key="1">
    <citation type="submission" date="2023-01" db="EMBL/GenBank/DDBJ databases">
        <title>Exophiala dermititidis isolated from Cystic Fibrosis Patient.</title>
        <authorList>
            <person name="Kurbessoian T."/>
            <person name="Crocker A."/>
            <person name="Murante D."/>
            <person name="Hogan D.A."/>
            <person name="Stajich J.E."/>
        </authorList>
    </citation>
    <scope>NUCLEOTIDE SEQUENCE</scope>
    <source>
        <strain evidence="2">Ex8</strain>
    </source>
</reference>
<dbReference type="Proteomes" id="UP001161757">
    <property type="component" value="Unassembled WGS sequence"/>
</dbReference>